<sequence>MTNSLTKPTSAAIDHWQEAGAALSDALNNYMNLCNSLKATLSQEGFHPCDLACRVEPILGALCPKLDQQLDLLRVTIPKTRNEIVPSLHRLPEEVLSEIFMNVVFCDVWDDSVPLSMENSLTAIQQNRYCLLQVCSMWRNVLLARDVFWSMVGTYHLLTDDLSHGASLRKYMNLPVRGTKRANLRLFLAVPLPTDFGLNTLKEHASRFRTINISAGADFVPSSIKHIVDALLKNTFPLLSELSISHDIEGASYPRSLGKKHIIHHSSSDWTRFLQTVKPLSALRITGLALSWRHMVFSNRLVELRLERITLGRDSELPEFLNALSSAPELRDLKLISVMTFYEELVPLGTIQERQYITLPKLESLLLEDLFFNTLDLLSQWLIAGTCRLTLHLTKHSSTNVLPGYVYSQPLSVDRLSSILNSIVVDTLVISNYSSLILDHLHDLLRSMPTLKVLKLGWVRFSPEKWNVLKAPSLQTAWSDSKPSEEPFPKLKELHLPSLWVQDTAMLEGLKDLVASHPLQKLVLEKRMYGRSGAWQMEETDAICVWLRSHVPDFRLVSHYAYAPEFHSHVWQLW</sequence>
<dbReference type="EMBL" id="CAJMWV010005543">
    <property type="protein sequence ID" value="CAE6512708.1"/>
    <property type="molecule type" value="Genomic_DNA"/>
</dbReference>
<evidence type="ECO:0000313" key="1">
    <source>
        <dbReference type="EMBL" id="CAE6512708.1"/>
    </source>
</evidence>
<comment type="caution">
    <text evidence="1">The sequence shown here is derived from an EMBL/GenBank/DDBJ whole genome shotgun (WGS) entry which is preliminary data.</text>
</comment>
<dbReference type="AlphaFoldDB" id="A0A8H3HJ74"/>
<organism evidence="1 2">
    <name type="scientific">Rhizoctonia solani</name>
    <dbReference type="NCBI Taxonomy" id="456999"/>
    <lineage>
        <taxon>Eukaryota</taxon>
        <taxon>Fungi</taxon>
        <taxon>Dikarya</taxon>
        <taxon>Basidiomycota</taxon>
        <taxon>Agaricomycotina</taxon>
        <taxon>Agaricomycetes</taxon>
        <taxon>Cantharellales</taxon>
        <taxon>Ceratobasidiaceae</taxon>
        <taxon>Rhizoctonia</taxon>
    </lineage>
</organism>
<name>A0A8H3HJ74_9AGAM</name>
<dbReference type="InterPro" id="IPR032675">
    <property type="entry name" value="LRR_dom_sf"/>
</dbReference>
<evidence type="ECO:0000313" key="2">
    <source>
        <dbReference type="Proteomes" id="UP000663831"/>
    </source>
</evidence>
<accession>A0A8H3HJ74</accession>
<proteinExistence type="predicted"/>
<reference evidence="1" key="1">
    <citation type="submission" date="2021-01" db="EMBL/GenBank/DDBJ databases">
        <authorList>
            <person name="Kaushik A."/>
        </authorList>
    </citation>
    <scope>NUCLEOTIDE SEQUENCE</scope>
    <source>
        <strain evidence="1">AG3-1AP</strain>
    </source>
</reference>
<protein>
    <recommendedName>
        <fullName evidence="3">F-box domain-containing protein</fullName>
    </recommendedName>
</protein>
<evidence type="ECO:0008006" key="3">
    <source>
        <dbReference type="Google" id="ProtNLM"/>
    </source>
</evidence>
<dbReference type="SUPFAM" id="SSF52047">
    <property type="entry name" value="RNI-like"/>
    <property type="match status" value="1"/>
</dbReference>
<dbReference type="Proteomes" id="UP000663831">
    <property type="component" value="Unassembled WGS sequence"/>
</dbReference>
<gene>
    <name evidence="1" type="ORF">RDB_LOCUS133641</name>
</gene>
<dbReference type="Gene3D" id="3.80.10.10">
    <property type="entry name" value="Ribonuclease Inhibitor"/>
    <property type="match status" value="1"/>
</dbReference>